<evidence type="ECO:0000313" key="6">
    <source>
        <dbReference type="EMBL" id="MBE9221435.1"/>
    </source>
</evidence>
<evidence type="ECO:0000259" key="5">
    <source>
        <dbReference type="Pfam" id="PF00496"/>
    </source>
</evidence>
<feature type="chain" id="PRO_5045680248" evidence="4">
    <location>
        <begin position="24"/>
        <end position="586"/>
    </location>
</feature>
<dbReference type="Gene3D" id="3.90.76.10">
    <property type="entry name" value="Dipeptide-binding Protein, Domain 1"/>
    <property type="match status" value="1"/>
</dbReference>
<dbReference type="InterPro" id="IPR030678">
    <property type="entry name" value="Peptide/Ni-bd"/>
</dbReference>
<evidence type="ECO:0000313" key="7">
    <source>
        <dbReference type="Proteomes" id="UP000654604"/>
    </source>
</evidence>
<comment type="caution">
    <text evidence="6">The sequence shown here is derived from an EMBL/GenBank/DDBJ whole genome shotgun (WGS) entry which is preliminary data.</text>
</comment>
<keyword evidence="2" id="KW-0813">Transport</keyword>
<name>A0ABR9V0N4_9CHRO</name>
<evidence type="ECO:0000256" key="3">
    <source>
        <dbReference type="ARBA" id="ARBA00022729"/>
    </source>
</evidence>
<evidence type="ECO:0000256" key="4">
    <source>
        <dbReference type="SAM" id="SignalP"/>
    </source>
</evidence>
<keyword evidence="3 4" id="KW-0732">Signal</keyword>
<dbReference type="Pfam" id="PF00496">
    <property type="entry name" value="SBP_bac_5"/>
    <property type="match status" value="1"/>
</dbReference>
<protein>
    <submittedName>
        <fullName evidence="6">ABC transporter substrate-binding protein</fullName>
    </submittedName>
</protein>
<dbReference type="SUPFAM" id="SSF53850">
    <property type="entry name" value="Periplasmic binding protein-like II"/>
    <property type="match status" value="1"/>
</dbReference>
<dbReference type="Gene3D" id="3.40.190.10">
    <property type="entry name" value="Periplasmic binding protein-like II"/>
    <property type="match status" value="1"/>
</dbReference>
<keyword evidence="7" id="KW-1185">Reference proteome</keyword>
<dbReference type="EMBL" id="JADEWC010000003">
    <property type="protein sequence ID" value="MBE9221435.1"/>
    <property type="molecule type" value="Genomic_DNA"/>
</dbReference>
<dbReference type="CDD" id="cd08500">
    <property type="entry name" value="PBP2_NikA_DppA_OppA_like_4"/>
    <property type="match status" value="1"/>
</dbReference>
<organism evidence="6 7">
    <name type="scientific">Cyanobacterium stanieri LEGE 03274</name>
    <dbReference type="NCBI Taxonomy" id="1828756"/>
    <lineage>
        <taxon>Bacteria</taxon>
        <taxon>Bacillati</taxon>
        <taxon>Cyanobacteriota</taxon>
        <taxon>Cyanophyceae</taxon>
        <taxon>Oscillatoriophycideae</taxon>
        <taxon>Chroococcales</taxon>
        <taxon>Geminocystaceae</taxon>
        <taxon>Cyanobacterium</taxon>
    </lineage>
</organism>
<feature type="domain" description="Solute-binding protein family 5" evidence="5">
    <location>
        <begin position="79"/>
        <end position="477"/>
    </location>
</feature>
<feature type="signal peptide" evidence="4">
    <location>
        <begin position="1"/>
        <end position="23"/>
    </location>
</feature>
<dbReference type="PANTHER" id="PTHR30290">
    <property type="entry name" value="PERIPLASMIC BINDING COMPONENT OF ABC TRANSPORTER"/>
    <property type="match status" value="1"/>
</dbReference>
<dbReference type="PANTHER" id="PTHR30290:SF9">
    <property type="entry name" value="OLIGOPEPTIDE-BINDING PROTEIN APPA"/>
    <property type="match status" value="1"/>
</dbReference>
<dbReference type="Proteomes" id="UP000654604">
    <property type="component" value="Unassembled WGS sequence"/>
</dbReference>
<dbReference type="InterPro" id="IPR000914">
    <property type="entry name" value="SBP_5_dom"/>
</dbReference>
<reference evidence="6 7" key="1">
    <citation type="submission" date="2020-10" db="EMBL/GenBank/DDBJ databases">
        <authorList>
            <person name="Castelo-Branco R."/>
            <person name="Eusebio N."/>
            <person name="Adriana R."/>
            <person name="Vieira A."/>
            <person name="Brugerolle De Fraissinette N."/>
            <person name="Rezende De Castro R."/>
            <person name="Schneider M.P."/>
            <person name="Vasconcelos V."/>
            <person name="Leao P.N."/>
        </authorList>
    </citation>
    <scope>NUCLEOTIDE SEQUENCE [LARGE SCALE GENOMIC DNA]</scope>
    <source>
        <strain evidence="6 7">LEGE 03274</strain>
    </source>
</reference>
<proteinExistence type="inferred from homology"/>
<evidence type="ECO:0000256" key="1">
    <source>
        <dbReference type="ARBA" id="ARBA00005695"/>
    </source>
</evidence>
<dbReference type="Gene3D" id="3.10.105.10">
    <property type="entry name" value="Dipeptide-binding Protein, Domain 3"/>
    <property type="match status" value="1"/>
</dbReference>
<accession>A0ABR9V0N4</accession>
<sequence length="586" mass="66440">MFSRFSKIISGALVMLMSLTLLSGCGDATLVNKTRQQSQITQAILSDPKTFNAVLSQESPNIFGLTYDGLVEENPLTGEIQPALAQSWTFSEDNLNITFTLKENLKWSDGEPLTVDDVVFSYNQLYLNEEIPSNARDSLRVGESRALPTVTKLNDRQVRFTINEPFAPFLESTGLAILPKHILEETVQERDRDGNPLFLSVWGVDTPPDELIVNGRYQLKSYSTSQRVIFTRNPYYWQKDEEGNELPYIEDVVWEIVESTDTSLLQFRSGSLDSIGVSPEYFSLLKREEDKGDFTIYNGGAAYGTTFMAFNLNQGSRNGTPLVTPYKSKWFNNVQFRRAIAHSIDRDRMINNIYRGLGEQQNSPISVQSPFYDPTVEGYEYNPELAKEILMAEGFRYDNNGNLFDADNHPVRFSLLTNAGNRIRESLGSQIKQDLEQIGVIVDFTPIAFNVLVDKLSNSLDWEAHIIGFTGGNEPNGGINLWNPDGNLHLFNQKPQAGREDIQGRVVADWEREIGDLYVQGARELEFERRKQIYDQTQQLAMEYLPLIYLVNPYSLSAVRNRIEGVEYSPLGGAFWNIERLTIADE</sequence>
<evidence type="ECO:0000256" key="2">
    <source>
        <dbReference type="ARBA" id="ARBA00022448"/>
    </source>
</evidence>
<comment type="similarity">
    <text evidence="1">Belongs to the bacterial solute-binding protein 5 family.</text>
</comment>
<dbReference type="PROSITE" id="PS51257">
    <property type="entry name" value="PROKAR_LIPOPROTEIN"/>
    <property type="match status" value="1"/>
</dbReference>
<gene>
    <name evidence="6" type="ORF">IQ215_01875</name>
</gene>
<dbReference type="PIRSF" id="PIRSF002741">
    <property type="entry name" value="MppA"/>
    <property type="match status" value="1"/>
</dbReference>
<dbReference type="InterPro" id="IPR039424">
    <property type="entry name" value="SBP_5"/>
</dbReference>